<name>A0A5N3P5Q7_9HYPH</name>
<evidence type="ECO:0000313" key="2">
    <source>
        <dbReference type="Proteomes" id="UP000325684"/>
    </source>
</evidence>
<accession>A0A5N3P5Q7</accession>
<dbReference type="OrthoDB" id="59807at119045"/>
<organism evidence="1 2">
    <name type="scientific">Microvirga brassicacearum</name>
    <dbReference type="NCBI Taxonomy" id="2580413"/>
    <lineage>
        <taxon>Bacteria</taxon>
        <taxon>Pseudomonadati</taxon>
        <taxon>Pseudomonadota</taxon>
        <taxon>Alphaproteobacteria</taxon>
        <taxon>Hyphomicrobiales</taxon>
        <taxon>Methylobacteriaceae</taxon>
        <taxon>Microvirga</taxon>
    </lineage>
</organism>
<dbReference type="Proteomes" id="UP000325684">
    <property type="component" value="Unassembled WGS sequence"/>
</dbReference>
<protein>
    <submittedName>
        <fullName evidence="1">Uncharacterized protein</fullName>
    </submittedName>
</protein>
<reference evidence="1 2" key="1">
    <citation type="journal article" date="2019" name="Microorganisms">
        <title>Genome Insights into the Novel Species Microvirga brassicacearum, a Rapeseed Endophyte with Biotechnological Potential.</title>
        <authorList>
            <person name="Jimenez-Gomez A."/>
            <person name="Saati-Santamaria Z."/>
            <person name="Igual J.M."/>
            <person name="Rivas R."/>
            <person name="Mateos P.F."/>
            <person name="Garcia-Fraile P."/>
        </authorList>
    </citation>
    <scope>NUCLEOTIDE SEQUENCE [LARGE SCALE GENOMIC DNA]</scope>
    <source>
        <strain evidence="1 2">CDVBN77</strain>
    </source>
</reference>
<proteinExistence type="predicted"/>
<keyword evidence="2" id="KW-1185">Reference proteome</keyword>
<dbReference type="EMBL" id="VCMV01000046">
    <property type="protein sequence ID" value="KAB0265060.1"/>
    <property type="molecule type" value="Genomic_DNA"/>
</dbReference>
<gene>
    <name evidence="1" type="ORF">FEZ63_20315</name>
</gene>
<comment type="caution">
    <text evidence="1">The sequence shown here is derived from an EMBL/GenBank/DDBJ whole genome shotgun (WGS) entry which is preliminary data.</text>
</comment>
<evidence type="ECO:0000313" key="1">
    <source>
        <dbReference type="EMBL" id="KAB0265060.1"/>
    </source>
</evidence>
<dbReference type="AlphaFoldDB" id="A0A5N3P5Q7"/>
<sequence>MTVPYLRYAIVPITIVKRLILGLAIATLSLSPSMGQETTVTLKSTGLMGCRSSWDWEKARALIVAKDNAAFGKFSDDKLKSGDCIMFLKGTEISADKMEGTSECLRVKGTVECFWSYPVVWLENAKQR</sequence>
<dbReference type="RefSeq" id="WP_150947908.1">
    <property type="nucleotide sequence ID" value="NZ_VCMV01000046.1"/>
</dbReference>